<accession>A0ABQ7MNZ4</accession>
<dbReference type="Proteomes" id="UP000823674">
    <property type="component" value="Chromosome A04"/>
</dbReference>
<proteinExistence type="predicted"/>
<evidence type="ECO:0000256" key="1">
    <source>
        <dbReference type="SAM" id="MobiDB-lite"/>
    </source>
</evidence>
<protein>
    <submittedName>
        <fullName evidence="2">Uncharacterized protein</fullName>
    </submittedName>
</protein>
<name>A0ABQ7MNZ4_BRACM</name>
<gene>
    <name evidence="2" type="primary">A04p010240.1_BraROA</name>
    <name evidence="2" type="ORF">IGI04_015066</name>
</gene>
<organism evidence="2 3">
    <name type="scientific">Brassica rapa subsp. trilocularis</name>
    <dbReference type="NCBI Taxonomy" id="1813537"/>
    <lineage>
        <taxon>Eukaryota</taxon>
        <taxon>Viridiplantae</taxon>
        <taxon>Streptophyta</taxon>
        <taxon>Embryophyta</taxon>
        <taxon>Tracheophyta</taxon>
        <taxon>Spermatophyta</taxon>
        <taxon>Magnoliopsida</taxon>
        <taxon>eudicotyledons</taxon>
        <taxon>Gunneridae</taxon>
        <taxon>Pentapetalae</taxon>
        <taxon>rosids</taxon>
        <taxon>malvids</taxon>
        <taxon>Brassicales</taxon>
        <taxon>Brassicaceae</taxon>
        <taxon>Brassiceae</taxon>
        <taxon>Brassica</taxon>
    </lineage>
</organism>
<comment type="caution">
    <text evidence="2">The sequence shown here is derived from an EMBL/GenBank/DDBJ whole genome shotgun (WGS) entry which is preliminary data.</text>
</comment>
<keyword evidence="3" id="KW-1185">Reference proteome</keyword>
<feature type="region of interest" description="Disordered" evidence="1">
    <location>
        <begin position="69"/>
        <end position="95"/>
    </location>
</feature>
<reference evidence="2 3" key="1">
    <citation type="submission" date="2021-03" db="EMBL/GenBank/DDBJ databases">
        <authorList>
            <person name="King G.J."/>
            <person name="Bancroft I."/>
            <person name="Baten A."/>
            <person name="Bloomfield J."/>
            <person name="Borpatragohain P."/>
            <person name="He Z."/>
            <person name="Irish N."/>
            <person name="Irwin J."/>
            <person name="Liu K."/>
            <person name="Mauleon R.P."/>
            <person name="Moore J."/>
            <person name="Morris R."/>
            <person name="Ostergaard L."/>
            <person name="Wang B."/>
            <person name="Wells R."/>
        </authorList>
    </citation>
    <scope>NUCLEOTIDE SEQUENCE [LARGE SCALE GENOMIC DNA]</scope>
    <source>
        <strain evidence="2">R-o-18</strain>
        <tissue evidence="2">Leaf</tissue>
    </source>
</reference>
<sequence>MTIATPTQVLFCIHESLLGIEVPHGVLGDIWSSKECMRATLPERRHEVVVPYLSERPYRSDATKSLALLSSGDTKNGPGATCQSDHPRSLPNPRATCWSDHPKSLRVVYLVELMIN</sequence>
<evidence type="ECO:0000313" key="3">
    <source>
        <dbReference type="Proteomes" id="UP000823674"/>
    </source>
</evidence>
<evidence type="ECO:0000313" key="2">
    <source>
        <dbReference type="EMBL" id="KAG5400459.1"/>
    </source>
</evidence>
<dbReference type="EMBL" id="JADBGQ010000004">
    <property type="protein sequence ID" value="KAG5400459.1"/>
    <property type="molecule type" value="Genomic_DNA"/>
</dbReference>